<dbReference type="AlphaFoldDB" id="A0A938BQK6"/>
<dbReference type="GO" id="GO:0006465">
    <property type="term" value="P:signal peptide processing"/>
    <property type="evidence" value="ECO:0007669"/>
    <property type="project" value="TreeGrafter"/>
</dbReference>
<dbReference type="Pfam" id="PF06750">
    <property type="entry name" value="A24_N_bact"/>
    <property type="match status" value="1"/>
</dbReference>
<feature type="domain" description="Prepilin type IV endopeptidase peptidase" evidence="8">
    <location>
        <begin position="111"/>
        <end position="230"/>
    </location>
</feature>
<evidence type="ECO:0000259" key="9">
    <source>
        <dbReference type="Pfam" id="PF06750"/>
    </source>
</evidence>
<comment type="subcellular location">
    <subcellularLocation>
        <location evidence="1">Cell membrane</location>
        <topology evidence="1">Multi-pass membrane protein</topology>
    </subcellularLocation>
</comment>
<evidence type="ECO:0000256" key="6">
    <source>
        <dbReference type="ARBA" id="ARBA00023136"/>
    </source>
</evidence>
<evidence type="ECO:0000313" key="10">
    <source>
        <dbReference type="EMBL" id="MBM3332261.1"/>
    </source>
</evidence>
<dbReference type="GO" id="GO:0005886">
    <property type="term" value="C:plasma membrane"/>
    <property type="evidence" value="ECO:0007669"/>
    <property type="project" value="UniProtKB-SubCell"/>
</dbReference>
<evidence type="ECO:0000256" key="3">
    <source>
        <dbReference type="ARBA" id="ARBA00022475"/>
    </source>
</evidence>
<reference evidence="10" key="1">
    <citation type="submission" date="2019-03" db="EMBL/GenBank/DDBJ databases">
        <title>Lake Tanganyika Metagenome-Assembled Genomes (MAGs).</title>
        <authorList>
            <person name="Tran P."/>
        </authorList>
    </citation>
    <scope>NUCLEOTIDE SEQUENCE</scope>
    <source>
        <strain evidence="10">K_DeepCast_150m_m2_040</strain>
    </source>
</reference>
<dbReference type="InterPro" id="IPR010627">
    <property type="entry name" value="Prepilin_pept_A24_N"/>
</dbReference>
<proteinExistence type="inferred from homology"/>
<dbReference type="PANTHER" id="PTHR30487:SF0">
    <property type="entry name" value="PREPILIN LEADER PEPTIDASE_N-METHYLTRANSFERASE-RELATED"/>
    <property type="match status" value="1"/>
</dbReference>
<feature type="transmembrane region" description="Helical" evidence="7">
    <location>
        <begin position="129"/>
        <end position="150"/>
    </location>
</feature>
<gene>
    <name evidence="10" type="ORF">FJY68_10525</name>
</gene>
<feature type="domain" description="Prepilin peptidase A24 N-terminal" evidence="9">
    <location>
        <begin position="18"/>
        <end position="101"/>
    </location>
</feature>
<feature type="transmembrane region" description="Helical" evidence="7">
    <location>
        <begin position="199"/>
        <end position="232"/>
    </location>
</feature>
<feature type="transmembrane region" description="Helical" evidence="7">
    <location>
        <begin position="244"/>
        <end position="265"/>
    </location>
</feature>
<dbReference type="PANTHER" id="PTHR30487">
    <property type="entry name" value="TYPE 4 PREPILIN-LIKE PROTEINS LEADER PEPTIDE-PROCESSING ENZYME"/>
    <property type="match status" value="1"/>
</dbReference>
<evidence type="ECO:0000259" key="8">
    <source>
        <dbReference type="Pfam" id="PF01478"/>
    </source>
</evidence>
<dbReference type="Proteomes" id="UP000779900">
    <property type="component" value="Unassembled WGS sequence"/>
</dbReference>
<protein>
    <submittedName>
        <fullName evidence="10">Prepilin peptidase</fullName>
    </submittedName>
</protein>
<feature type="transmembrane region" description="Helical" evidence="7">
    <location>
        <begin position="92"/>
        <end position="123"/>
    </location>
</feature>
<feature type="transmembrane region" description="Helical" evidence="7">
    <location>
        <begin position="157"/>
        <end position="179"/>
    </location>
</feature>
<comment type="similarity">
    <text evidence="2">Belongs to the peptidase A24 family.</text>
</comment>
<comment type="caution">
    <text evidence="10">The sequence shown here is derived from an EMBL/GenBank/DDBJ whole genome shotgun (WGS) entry which is preliminary data.</text>
</comment>
<dbReference type="EMBL" id="VGIR01000070">
    <property type="protein sequence ID" value="MBM3332261.1"/>
    <property type="molecule type" value="Genomic_DNA"/>
</dbReference>
<keyword evidence="5 7" id="KW-1133">Transmembrane helix</keyword>
<dbReference type="InterPro" id="IPR000045">
    <property type="entry name" value="Prepilin_IV_endopep_pep"/>
</dbReference>
<dbReference type="InterPro" id="IPR050882">
    <property type="entry name" value="Prepilin_peptidase/N-MTase"/>
</dbReference>
<keyword evidence="3" id="KW-1003">Cell membrane</keyword>
<evidence type="ECO:0000256" key="2">
    <source>
        <dbReference type="ARBA" id="ARBA00005801"/>
    </source>
</evidence>
<sequence>MSGWSDADLQVIWALTALLGLVFGSFFNVVIWRVPLHKSISSPPSHCPRCRKPIRAYDNVPVLSWLLLRGRCRDCRKPIPVRYPLIEALTGLLFVAAFARFGFSLMTVKAIVFISLLIITAFIDLDHQVIPFGFSLTGLALGLLGGAFAPPPRVVQAVAAAAAGAGFILFAILLWRYVLAGVFRRFGVDQKEGMGLGDLPYAAMIGAFVGLKGLVVALAAAVVFGVIIGLMARSIGRNQRGQPIPFGPFLALGALVGLFFGPQLFNTYARFAGLA</sequence>
<name>A0A938BQK6_UNCW3</name>
<keyword evidence="6 7" id="KW-0472">Membrane</keyword>
<keyword evidence="4 7" id="KW-0812">Transmembrane</keyword>
<evidence type="ECO:0000256" key="7">
    <source>
        <dbReference type="SAM" id="Phobius"/>
    </source>
</evidence>
<dbReference type="Pfam" id="PF01478">
    <property type="entry name" value="Peptidase_A24"/>
    <property type="match status" value="1"/>
</dbReference>
<evidence type="ECO:0000256" key="4">
    <source>
        <dbReference type="ARBA" id="ARBA00022692"/>
    </source>
</evidence>
<accession>A0A938BQK6</accession>
<feature type="transmembrane region" description="Helical" evidence="7">
    <location>
        <begin position="12"/>
        <end position="32"/>
    </location>
</feature>
<evidence type="ECO:0000256" key="5">
    <source>
        <dbReference type="ARBA" id="ARBA00022989"/>
    </source>
</evidence>
<dbReference type="GO" id="GO:0004190">
    <property type="term" value="F:aspartic-type endopeptidase activity"/>
    <property type="evidence" value="ECO:0007669"/>
    <property type="project" value="InterPro"/>
</dbReference>
<evidence type="ECO:0000256" key="1">
    <source>
        <dbReference type="ARBA" id="ARBA00004651"/>
    </source>
</evidence>
<organism evidence="10 11">
    <name type="scientific">candidate division WOR-3 bacterium</name>
    <dbReference type="NCBI Taxonomy" id="2052148"/>
    <lineage>
        <taxon>Bacteria</taxon>
        <taxon>Bacteria division WOR-3</taxon>
    </lineage>
</organism>
<evidence type="ECO:0000313" key="11">
    <source>
        <dbReference type="Proteomes" id="UP000779900"/>
    </source>
</evidence>